<dbReference type="Gene3D" id="3.40.50.300">
    <property type="entry name" value="P-loop containing nucleotide triphosphate hydrolases"/>
    <property type="match status" value="1"/>
</dbReference>
<gene>
    <name evidence="4" type="ORF">DSTB1V02_LOCUS5175</name>
</gene>
<dbReference type="Pfam" id="PF00685">
    <property type="entry name" value="Sulfotransfer_1"/>
    <property type="match status" value="1"/>
</dbReference>
<organism evidence="4">
    <name type="scientific">Darwinula stevensoni</name>
    <dbReference type="NCBI Taxonomy" id="69355"/>
    <lineage>
        <taxon>Eukaryota</taxon>
        <taxon>Metazoa</taxon>
        <taxon>Ecdysozoa</taxon>
        <taxon>Arthropoda</taxon>
        <taxon>Crustacea</taxon>
        <taxon>Oligostraca</taxon>
        <taxon>Ostracoda</taxon>
        <taxon>Podocopa</taxon>
        <taxon>Podocopida</taxon>
        <taxon>Darwinulocopina</taxon>
        <taxon>Darwinuloidea</taxon>
        <taxon>Darwinulidae</taxon>
        <taxon>Darwinula</taxon>
    </lineage>
</organism>
<dbReference type="GO" id="GO:0008146">
    <property type="term" value="F:sulfotransferase activity"/>
    <property type="evidence" value="ECO:0007669"/>
    <property type="project" value="InterPro"/>
</dbReference>
<dbReference type="EMBL" id="CAJPEV010000827">
    <property type="protein sequence ID" value="CAG0888869.1"/>
    <property type="molecule type" value="Genomic_DNA"/>
</dbReference>
<proteinExistence type="inferred from homology"/>
<feature type="domain" description="Sulfotransferase" evidence="3">
    <location>
        <begin position="246"/>
        <end position="346"/>
    </location>
</feature>
<dbReference type="InterPro" id="IPR000863">
    <property type="entry name" value="Sulfotransferase_dom"/>
</dbReference>
<dbReference type="InterPro" id="IPR027417">
    <property type="entry name" value="P-loop_NTPase"/>
</dbReference>
<accession>A0A7R9A6T2</accession>
<evidence type="ECO:0000313" key="5">
    <source>
        <dbReference type="Proteomes" id="UP000677054"/>
    </source>
</evidence>
<dbReference type="Proteomes" id="UP000677054">
    <property type="component" value="Unassembled WGS sequence"/>
</dbReference>
<evidence type="ECO:0000256" key="1">
    <source>
        <dbReference type="ARBA" id="ARBA00010236"/>
    </source>
</evidence>
<feature type="transmembrane region" description="Helical" evidence="2">
    <location>
        <begin position="72"/>
        <end position="91"/>
    </location>
</feature>
<dbReference type="PANTHER" id="PTHR45964:SF5">
    <property type="entry name" value="WSCD FAMILY MEMBER CG9164"/>
    <property type="match status" value="1"/>
</dbReference>
<name>A0A7R9A6T2_9CRUS</name>
<dbReference type="AlphaFoldDB" id="A0A7R9A6T2"/>
<dbReference type="OrthoDB" id="5985073at2759"/>
<dbReference type="EMBL" id="LR900344">
    <property type="protein sequence ID" value="CAD7245301.1"/>
    <property type="molecule type" value="Genomic_DNA"/>
</dbReference>
<keyword evidence="2" id="KW-0472">Membrane</keyword>
<sequence>MSGGLGDMTSSPEGTSVVCSLPWTHGQAREFTHSGCLGWVLAPGNTAMSKAFGARRLWICTRRRMTFDSPSYLVALCALVLFTVFVVYGPSEVGKHEDSVPLNHRYRKTLGKAEKTLQHNQEVQVTSRKSTTLPAKRNRSFADVGHFPAVALASFPCSGNTWTRYLVERASGYFTGSSYRDTGLEISGRPISTFQAPIGTYLGCMTQYFPPLLGFLGEKAKIQDGTVVVSKTHDHGKEMIEEFQSGILLVRNPYKAILSFHNFLFTGHLSHAPVRNFLRKDWPRFVEASGKKWLETYLNWLEMSPKVLVVHYENLTADPSSCLRKMLHFLDLSVDENRMACIQNHRREQFRRPSGYVPDVEFFPPEVRRKMDKAILHLDGELRKRGLHSIPLSKYEYFNGTKDSENRVQCTEGETEDECWDRIDAYNRIQVQFYSKYQQRGSLEEIQRLYKKRKKDSSRPPTLMDEVMKKAASALLPLLRGDPLETLISKDPDDSL</sequence>
<protein>
    <recommendedName>
        <fullName evidence="3">Sulfotransferase domain-containing protein</fullName>
    </recommendedName>
</protein>
<keyword evidence="2" id="KW-1133">Transmembrane helix</keyword>
<evidence type="ECO:0000313" key="4">
    <source>
        <dbReference type="EMBL" id="CAD7245301.1"/>
    </source>
</evidence>
<dbReference type="InterPro" id="IPR051589">
    <property type="entry name" value="Sialate-O-sulfotransferase"/>
</dbReference>
<dbReference type="SUPFAM" id="SSF52540">
    <property type="entry name" value="P-loop containing nucleoside triphosphate hydrolases"/>
    <property type="match status" value="1"/>
</dbReference>
<reference evidence="4" key="1">
    <citation type="submission" date="2020-11" db="EMBL/GenBank/DDBJ databases">
        <authorList>
            <person name="Tran Van P."/>
        </authorList>
    </citation>
    <scope>NUCLEOTIDE SEQUENCE</scope>
</reference>
<comment type="similarity">
    <text evidence="1">Belongs to the WSCD family.</text>
</comment>
<dbReference type="PANTHER" id="PTHR45964">
    <property type="entry name" value="WSCD FAMILY MEMBER CG9164"/>
    <property type="match status" value="1"/>
</dbReference>
<evidence type="ECO:0000256" key="2">
    <source>
        <dbReference type="SAM" id="Phobius"/>
    </source>
</evidence>
<evidence type="ECO:0000259" key="3">
    <source>
        <dbReference type="Pfam" id="PF00685"/>
    </source>
</evidence>
<keyword evidence="5" id="KW-1185">Reference proteome</keyword>
<keyword evidence="2" id="KW-0812">Transmembrane</keyword>